<dbReference type="EMBL" id="CM023486">
    <property type="protein sequence ID" value="KAH6927395.1"/>
    <property type="molecule type" value="Genomic_DNA"/>
</dbReference>
<protein>
    <submittedName>
        <fullName evidence="1">Uncharacterized protein</fullName>
    </submittedName>
</protein>
<proteinExistence type="predicted"/>
<dbReference type="Proteomes" id="UP000821845">
    <property type="component" value="Chromosome 6"/>
</dbReference>
<evidence type="ECO:0000313" key="2">
    <source>
        <dbReference type="Proteomes" id="UP000821845"/>
    </source>
</evidence>
<reference evidence="1" key="1">
    <citation type="submission" date="2020-05" db="EMBL/GenBank/DDBJ databases">
        <title>Large-scale comparative analyses of tick genomes elucidate their genetic diversity and vector capacities.</title>
        <authorList>
            <person name="Jia N."/>
            <person name="Wang J."/>
            <person name="Shi W."/>
            <person name="Du L."/>
            <person name="Sun Y."/>
            <person name="Zhan W."/>
            <person name="Jiang J."/>
            <person name="Wang Q."/>
            <person name="Zhang B."/>
            <person name="Ji P."/>
            <person name="Sakyi L.B."/>
            <person name="Cui X."/>
            <person name="Yuan T."/>
            <person name="Jiang B."/>
            <person name="Yang W."/>
            <person name="Lam T.T.-Y."/>
            <person name="Chang Q."/>
            <person name="Ding S."/>
            <person name="Wang X."/>
            <person name="Zhu J."/>
            <person name="Ruan X."/>
            <person name="Zhao L."/>
            <person name="Wei J."/>
            <person name="Que T."/>
            <person name="Du C."/>
            <person name="Cheng J."/>
            <person name="Dai P."/>
            <person name="Han X."/>
            <person name="Huang E."/>
            <person name="Gao Y."/>
            <person name="Liu J."/>
            <person name="Shao H."/>
            <person name="Ye R."/>
            <person name="Li L."/>
            <person name="Wei W."/>
            <person name="Wang X."/>
            <person name="Wang C."/>
            <person name="Yang T."/>
            <person name="Huo Q."/>
            <person name="Li W."/>
            <person name="Guo W."/>
            <person name="Chen H."/>
            <person name="Zhou L."/>
            <person name="Ni X."/>
            <person name="Tian J."/>
            <person name="Zhou Y."/>
            <person name="Sheng Y."/>
            <person name="Liu T."/>
            <person name="Pan Y."/>
            <person name="Xia L."/>
            <person name="Li J."/>
            <person name="Zhao F."/>
            <person name="Cao W."/>
        </authorList>
    </citation>
    <scope>NUCLEOTIDE SEQUENCE</scope>
    <source>
        <strain evidence="1">Hyas-2018</strain>
    </source>
</reference>
<comment type="caution">
    <text evidence="1">The sequence shown here is derived from an EMBL/GenBank/DDBJ whole genome shotgun (WGS) entry which is preliminary data.</text>
</comment>
<organism evidence="1 2">
    <name type="scientific">Hyalomma asiaticum</name>
    <name type="common">Tick</name>
    <dbReference type="NCBI Taxonomy" id="266040"/>
    <lineage>
        <taxon>Eukaryota</taxon>
        <taxon>Metazoa</taxon>
        <taxon>Ecdysozoa</taxon>
        <taxon>Arthropoda</taxon>
        <taxon>Chelicerata</taxon>
        <taxon>Arachnida</taxon>
        <taxon>Acari</taxon>
        <taxon>Parasitiformes</taxon>
        <taxon>Ixodida</taxon>
        <taxon>Ixodoidea</taxon>
        <taxon>Ixodidae</taxon>
        <taxon>Hyalomminae</taxon>
        <taxon>Hyalomma</taxon>
    </lineage>
</organism>
<evidence type="ECO:0000313" key="1">
    <source>
        <dbReference type="EMBL" id="KAH6927395.1"/>
    </source>
</evidence>
<name>A0ACB7RYU5_HYAAI</name>
<accession>A0ACB7RYU5</accession>
<keyword evidence="2" id="KW-1185">Reference proteome</keyword>
<sequence length="535" mass="56748">MADSAPTHPEECSGGALSSGANSAPTNTGCSGRCGVAGATCNYPGSSEASELCTRSMYIWKEHAHHSTALHIVSARKCLDGFPVVVAESLPALVTVCGRAPPRSSNAVTEGLHRNLLFAAPQPEMAAGGAKPPGTSSRILLDMPCKVCLDHSSGKHYGIFACDGCAGFFKRSIRRNRQYTCKARGAAANACPVDKTHRNQCRACRLRKCIESGMNREAVQHERGPRNSTLRRQVALYIKEGLRPPGLGSPITTAALTPAGAAGVLSAAGAAAAAAASVGGHLAVLHPALLGSAGVTHDTASSVAAAAAFYAAPSLRPTVAAGYAYEIPRGLPETICESAARLLFMNVQWMKVVTATSTIPMRDQVFLLEEGWREMFVLSAAQFHLPLDVAPLLAAAGISPEQSSSEHVEDLVSRIRNFQDVVAKLHEMGLDHSEYACMKAIALFKTNFPGKPSESLPLRSLEAVGAMQDQAHAYLMRFVQAMHPAHPERYGKIMLALAWLSTVPSETIEELFFRKAIGAIPIARLLGDMYKTGSL</sequence>
<gene>
    <name evidence="1" type="ORF">HPB50_002662</name>
</gene>